<dbReference type="SMART" id="SM00512">
    <property type="entry name" value="Skp1"/>
    <property type="match status" value="1"/>
</dbReference>
<evidence type="ECO:0000256" key="3">
    <source>
        <dbReference type="PIRNR" id="PIRNR028729"/>
    </source>
</evidence>
<dbReference type="PIRSF" id="PIRSF028729">
    <property type="entry name" value="E3_ubiquit_lig_SCF_Skp"/>
    <property type="match status" value="1"/>
</dbReference>
<evidence type="ECO:0000313" key="8">
    <source>
        <dbReference type="WBParaSite" id="MBELARI_LOCUS17951"/>
    </source>
</evidence>
<dbReference type="WBParaSite" id="MBELARI_LOCUS17951">
    <property type="protein sequence ID" value="MBELARI_LOCUS17951"/>
    <property type="gene ID" value="MBELARI_LOCUS17951"/>
</dbReference>
<sequence length="205" mass="23551">MTGSGVFYKVKTIDGEVLKISKQAADRSGMLVELLRNCPMDDVKNMDPIVLDRAKGTIVKMIIQWCEDHKNRPIVKDVRWGPDTDTDTETKRKSQRLQKKESKLLDLDGDQLFDLFEASNWMDVRCLRQMISKILAAMIRGKKYTEIRTLWRLEGDFTAEEEARNSTENALEILVNELDYLETDLITKHEAEEVTDKVAAINGNE</sequence>
<keyword evidence="2 3" id="KW-0833">Ubl conjugation pathway</keyword>
<evidence type="ECO:0000256" key="1">
    <source>
        <dbReference type="ARBA" id="ARBA00009993"/>
    </source>
</evidence>
<evidence type="ECO:0000313" key="7">
    <source>
        <dbReference type="Proteomes" id="UP000887575"/>
    </source>
</evidence>
<dbReference type="InterPro" id="IPR016073">
    <property type="entry name" value="Skp1_comp_POZ"/>
</dbReference>
<evidence type="ECO:0000256" key="4">
    <source>
        <dbReference type="SAM" id="MobiDB-lite"/>
    </source>
</evidence>
<feature type="region of interest" description="Disordered" evidence="4">
    <location>
        <begin position="76"/>
        <end position="95"/>
    </location>
</feature>
<dbReference type="SUPFAM" id="SSF81382">
    <property type="entry name" value="Skp1 dimerisation domain-like"/>
    <property type="match status" value="1"/>
</dbReference>
<reference evidence="8" key="1">
    <citation type="submission" date="2024-02" db="UniProtKB">
        <authorList>
            <consortium name="WormBaseParasite"/>
        </authorList>
    </citation>
    <scope>IDENTIFICATION</scope>
</reference>
<dbReference type="InterPro" id="IPR016072">
    <property type="entry name" value="Skp1_comp_dimer"/>
</dbReference>
<dbReference type="InterPro" id="IPR016897">
    <property type="entry name" value="SKP1"/>
</dbReference>
<name>A0AAF3EUT4_9BILA</name>
<comment type="function">
    <text evidence="3">Probable essential component of SCF (SKP1-CUL1-F-box protein) E3 ubiquitin-protein ligase complexes, which mediate the ubiquitination and subsequent proteasomal degradation of target proteins. Regulates cell proliferation during embryonic and larval development.</text>
</comment>
<dbReference type="GO" id="GO:0006511">
    <property type="term" value="P:ubiquitin-dependent protein catabolic process"/>
    <property type="evidence" value="ECO:0007669"/>
    <property type="project" value="InterPro"/>
</dbReference>
<dbReference type="Gene3D" id="3.30.710.10">
    <property type="entry name" value="Potassium Channel Kv1.1, Chain A"/>
    <property type="match status" value="1"/>
</dbReference>
<protein>
    <recommendedName>
        <fullName evidence="3">Skp1-related protein</fullName>
    </recommendedName>
</protein>
<comment type="similarity">
    <text evidence="1 3">Belongs to the SKP1 family.</text>
</comment>
<dbReference type="InterPro" id="IPR001232">
    <property type="entry name" value="SKP1-like"/>
</dbReference>
<evidence type="ECO:0000259" key="6">
    <source>
        <dbReference type="Pfam" id="PF03931"/>
    </source>
</evidence>
<dbReference type="Proteomes" id="UP000887575">
    <property type="component" value="Unassembled WGS sequence"/>
</dbReference>
<keyword evidence="7" id="KW-1185">Reference proteome</keyword>
<dbReference type="Pfam" id="PF01466">
    <property type="entry name" value="Skp1"/>
    <property type="match status" value="1"/>
</dbReference>
<feature type="domain" description="SKP1 component POZ" evidence="6">
    <location>
        <begin position="9"/>
        <end position="71"/>
    </location>
</feature>
<dbReference type="AlphaFoldDB" id="A0AAF3EUT4"/>
<evidence type="ECO:0000256" key="2">
    <source>
        <dbReference type="ARBA" id="ARBA00022786"/>
    </source>
</evidence>
<evidence type="ECO:0000259" key="5">
    <source>
        <dbReference type="Pfam" id="PF01466"/>
    </source>
</evidence>
<dbReference type="Pfam" id="PF03931">
    <property type="entry name" value="Skp1_POZ"/>
    <property type="match status" value="1"/>
</dbReference>
<comment type="pathway">
    <text evidence="3">Protein modification; protein ubiquitination.</text>
</comment>
<accession>A0AAF3EUT4</accession>
<feature type="domain" description="SKP1 component dimerisation" evidence="5">
    <location>
        <begin position="129"/>
        <end position="170"/>
    </location>
</feature>
<dbReference type="InterPro" id="IPR036296">
    <property type="entry name" value="SKP1-like_dim_sf"/>
</dbReference>
<proteinExistence type="inferred from homology"/>
<organism evidence="7 8">
    <name type="scientific">Mesorhabditis belari</name>
    <dbReference type="NCBI Taxonomy" id="2138241"/>
    <lineage>
        <taxon>Eukaryota</taxon>
        <taxon>Metazoa</taxon>
        <taxon>Ecdysozoa</taxon>
        <taxon>Nematoda</taxon>
        <taxon>Chromadorea</taxon>
        <taxon>Rhabditida</taxon>
        <taxon>Rhabditina</taxon>
        <taxon>Rhabditomorpha</taxon>
        <taxon>Rhabditoidea</taxon>
        <taxon>Rhabditidae</taxon>
        <taxon>Mesorhabditinae</taxon>
        <taxon>Mesorhabditis</taxon>
    </lineage>
</organism>
<dbReference type="PANTHER" id="PTHR11165">
    <property type="entry name" value="SKP1"/>
    <property type="match status" value="1"/>
</dbReference>
<dbReference type="InterPro" id="IPR011333">
    <property type="entry name" value="SKP1/BTB/POZ_sf"/>
</dbReference>
<dbReference type="SUPFAM" id="SSF54695">
    <property type="entry name" value="POZ domain"/>
    <property type="match status" value="1"/>
</dbReference>